<dbReference type="InterPro" id="IPR051127">
    <property type="entry name" value="Fungal_SecMet_Regulators"/>
</dbReference>
<dbReference type="AlphaFoldDB" id="A0A0D1X742"/>
<accession>A0A0D1X742</accession>
<evidence type="ECO:0000256" key="3">
    <source>
        <dbReference type="ARBA" id="ARBA00023163"/>
    </source>
</evidence>
<dbReference type="GO" id="GO:0008270">
    <property type="term" value="F:zinc ion binding"/>
    <property type="evidence" value="ECO:0007669"/>
    <property type="project" value="InterPro"/>
</dbReference>
<feature type="compositionally biased region" description="Basic and acidic residues" evidence="5">
    <location>
        <begin position="13"/>
        <end position="23"/>
    </location>
</feature>
<sequence length="664" mass="73399">MVVPATKKSAKRPRPEVDLSRSDGHMPLRVDFIAENELSAPARSQNSNQSRINGTCVKSPCAEFVSEMRSVYSTDAMAVVFTARYDGSGFYGSSSTVAFVDSVIQTAEQGAQTTDETDEVQRPESLSSRGTTKVFRGAKDDAMEMSDGGLVLPGKRLADALLQCFWDVVHPLFPVLHKRTFLEAYEALWIRHSLQGESDEGREDEESNTYCMVNIVLALGAQFNKDFPPSQRARASNEFFQRSRRLLALDALDANTFSAVQTLVLTGIYLQSTNHATQCWNVVGLAIRAAQGLGLHLSAEASLAPADASTKPDMDSQMKARVWCCCLTLDRLVSMTFGRPFMIPNHSTVTMPTLSDERGGSENDEGVGIDCVPPYGCFVYSLQLFAILEDIMSVLYARVATPVRARGQTVTARNVPDLTQVLELDARLNDFHRDLPSFLKPRQWSPLAGDLATLQANVLQVRFLHMRILLLRPVLLVLMRTESGGVEDDQTIFRTPLLRDISLRMSEACVTTAHDMIDFLHQRLDTVYRSACWYMVYFTFSSATVLIAAKLCPSLGVTSGSSRFQESWTKCQAILEYHKSQSQSASRGQQILRALDDRVSSLLTRFTGAPSTSQYIGGASLANHSGTIPTSFSGGITQDQSCRDPFSEDWLLNDFATNLDFLDL</sequence>
<evidence type="ECO:0000313" key="8">
    <source>
        <dbReference type="Proteomes" id="UP000053599"/>
    </source>
</evidence>
<protein>
    <recommendedName>
        <fullName evidence="6">Xylanolytic transcriptional activator regulatory domain-containing protein</fullName>
    </recommendedName>
</protein>
<dbReference type="OrthoDB" id="4159052at2759"/>
<keyword evidence="4" id="KW-0539">Nucleus</keyword>
<dbReference type="STRING" id="1016849.A0A0D1X742"/>
<evidence type="ECO:0000256" key="1">
    <source>
        <dbReference type="ARBA" id="ARBA00023015"/>
    </source>
</evidence>
<dbReference type="InterPro" id="IPR007219">
    <property type="entry name" value="XnlR_reg_dom"/>
</dbReference>
<evidence type="ECO:0000256" key="2">
    <source>
        <dbReference type="ARBA" id="ARBA00023125"/>
    </source>
</evidence>
<dbReference type="CDD" id="cd12148">
    <property type="entry name" value="fungal_TF_MHR"/>
    <property type="match status" value="1"/>
</dbReference>
<dbReference type="Pfam" id="PF04082">
    <property type="entry name" value="Fungal_trans"/>
    <property type="match status" value="1"/>
</dbReference>
<dbReference type="PANTHER" id="PTHR47424">
    <property type="entry name" value="REGULATORY PROTEIN GAL4"/>
    <property type="match status" value="1"/>
</dbReference>
<organism evidence="7 8">
    <name type="scientific">Exophiala sideris</name>
    <dbReference type="NCBI Taxonomy" id="1016849"/>
    <lineage>
        <taxon>Eukaryota</taxon>
        <taxon>Fungi</taxon>
        <taxon>Dikarya</taxon>
        <taxon>Ascomycota</taxon>
        <taxon>Pezizomycotina</taxon>
        <taxon>Eurotiomycetes</taxon>
        <taxon>Chaetothyriomycetidae</taxon>
        <taxon>Chaetothyriales</taxon>
        <taxon>Herpotrichiellaceae</taxon>
        <taxon>Exophiala</taxon>
    </lineage>
</organism>
<evidence type="ECO:0000256" key="4">
    <source>
        <dbReference type="ARBA" id="ARBA00023242"/>
    </source>
</evidence>
<dbReference type="GO" id="GO:0005634">
    <property type="term" value="C:nucleus"/>
    <property type="evidence" value="ECO:0007669"/>
    <property type="project" value="TreeGrafter"/>
</dbReference>
<feature type="domain" description="Xylanolytic transcriptional activator regulatory" evidence="6">
    <location>
        <begin position="279"/>
        <end position="358"/>
    </location>
</feature>
<evidence type="ECO:0000259" key="6">
    <source>
        <dbReference type="SMART" id="SM00906"/>
    </source>
</evidence>
<feature type="region of interest" description="Disordered" evidence="5">
    <location>
        <begin position="109"/>
        <end position="130"/>
    </location>
</feature>
<dbReference type="EMBL" id="KN846952">
    <property type="protein sequence ID" value="KIV83636.1"/>
    <property type="molecule type" value="Genomic_DNA"/>
</dbReference>
<proteinExistence type="predicted"/>
<dbReference type="GO" id="GO:0000981">
    <property type="term" value="F:DNA-binding transcription factor activity, RNA polymerase II-specific"/>
    <property type="evidence" value="ECO:0007669"/>
    <property type="project" value="TreeGrafter"/>
</dbReference>
<reference evidence="7 8" key="1">
    <citation type="submission" date="2015-01" db="EMBL/GenBank/DDBJ databases">
        <title>The Genome Sequence of Exophiala sideris CBS121828.</title>
        <authorList>
            <consortium name="The Broad Institute Genomics Platform"/>
            <person name="Cuomo C."/>
            <person name="de Hoog S."/>
            <person name="Gorbushina A."/>
            <person name="Stielow B."/>
            <person name="Teixiera M."/>
            <person name="Abouelleil A."/>
            <person name="Chapman S.B."/>
            <person name="Priest M."/>
            <person name="Young S.K."/>
            <person name="Wortman J."/>
            <person name="Nusbaum C."/>
            <person name="Birren B."/>
        </authorList>
    </citation>
    <scope>NUCLEOTIDE SEQUENCE [LARGE SCALE GENOMIC DNA]</scope>
    <source>
        <strain evidence="7 8">CBS 121828</strain>
    </source>
</reference>
<gene>
    <name evidence="7" type="ORF">PV11_05642</name>
</gene>
<dbReference type="GO" id="GO:0000435">
    <property type="term" value="P:positive regulation of transcription from RNA polymerase II promoter by galactose"/>
    <property type="evidence" value="ECO:0007669"/>
    <property type="project" value="TreeGrafter"/>
</dbReference>
<dbReference type="HOGENOM" id="CLU_008511_1_1_1"/>
<keyword evidence="2" id="KW-0238">DNA-binding</keyword>
<feature type="region of interest" description="Disordered" evidence="5">
    <location>
        <begin position="1"/>
        <end position="23"/>
    </location>
</feature>
<name>A0A0D1X742_9EURO</name>
<keyword evidence="1" id="KW-0805">Transcription regulation</keyword>
<evidence type="ECO:0000256" key="5">
    <source>
        <dbReference type="SAM" id="MobiDB-lite"/>
    </source>
</evidence>
<dbReference type="SMART" id="SM00906">
    <property type="entry name" value="Fungal_trans"/>
    <property type="match status" value="1"/>
</dbReference>
<dbReference type="GO" id="GO:0006351">
    <property type="term" value="P:DNA-templated transcription"/>
    <property type="evidence" value="ECO:0007669"/>
    <property type="project" value="InterPro"/>
</dbReference>
<keyword evidence="3" id="KW-0804">Transcription</keyword>
<dbReference type="PANTHER" id="PTHR47424:SF3">
    <property type="entry name" value="REGULATORY PROTEIN GAL4"/>
    <property type="match status" value="1"/>
</dbReference>
<dbReference type="Proteomes" id="UP000053599">
    <property type="component" value="Unassembled WGS sequence"/>
</dbReference>
<evidence type="ECO:0000313" key="7">
    <source>
        <dbReference type="EMBL" id="KIV83636.1"/>
    </source>
</evidence>
<dbReference type="GO" id="GO:0000978">
    <property type="term" value="F:RNA polymerase II cis-regulatory region sequence-specific DNA binding"/>
    <property type="evidence" value="ECO:0007669"/>
    <property type="project" value="TreeGrafter"/>
</dbReference>